<dbReference type="Proteomes" id="UP001215151">
    <property type="component" value="Unassembled WGS sequence"/>
</dbReference>
<feature type="transmembrane region" description="Helical" evidence="1">
    <location>
        <begin position="29"/>
        <end position="51"/>
    </location>
</feature>
<comment type="caution">
    <text evidence="2">The sequence shown here is derived from an EMBL/GenBank/DDBJ whole genome shotgun (WGS) entry which is preliminary data.</text>
</comment>
<keyword evidence="1" id="KW-0472">Membrane</keyword>
<protein>
    <submittedName>
        <fullName evidence="2">Uncharacterized protein</fullName>
    </submittedName>
</protein>
<evidence type="ECO:0000313" key="3">
    <source>
        <dbReference type="Proteomes" id="UP001215151"/>
    </source>
</evidence>
<reference evidence="2" key="1">
    <citation type="submission" date="2022-11" db="EMBL/GenBank/DDBJ databases">
        <title>Genome Sequence of Cubamyces cubensis.</title>
        <authorList>
            <person name="Buettner E."/>
        </authorList>
    </citation>
    <scope>NUCLEOTIDE SEQUENCE</scope>
    <source>
        <strain evidence="2">MPL-01</strain>
    </source>
</reference>
<dbReference type="EMBL" id="JAPEVG010000150">
    <property type="protein sequence ID" value="KAJ8480917.1"/>
    <property type="molecule type" value="Genomic_DNA"/>
</dbReference>
<proteinExistence type="predicted"/>
<keyword evidence="1" id="KW-1133">Transmembrane helix</keyword>
<gene>
    <name evidence="2" type="ORF">ONZ51_g6352</name>
</gene>
<name>A0AAD7XAN6_9APHY</name>
<evidence type="ECO:0000313" key="2">
    <source>
        <dbReference type="EMBL" id="KAJ8480917.1"/>
    </source>
</evidence>
<keyword evidence="3" id="KW-1185">Reference proteome</keyword>
<dbReference type="AlphaFoldDB" id="A0AAD7XAN6"/>
<sequence length="86" mass="9464">MPTPLHSAANNIQAASPGFIKLPALDNTFGALLLGSFLGFILYGLTVHQVYRYFRFPAYEKDPVYVKYTVSASTVFASPNATYILD</sequence>
<organism evidence="2 3">
    <name type="scientific">Trametes cubensis</name>
    <dbReference type="NCBI Taxonomy" id="1111947"/>
    <lineage>
        <taxon>Eukaryota</taxon>
        <taxon>Fungi</taxon>
        <taxon>Dikarya</taxon>
        <taxon>Basidiomycota</taxon>
        <taxon>Agaricomycotina</taxon>
        <taxon>Agaricomycetes</taxon>
        <taxon>Polyporales</taxon>
        <taxon>Polyporaceae</taxon>
        <taxon>Trametes</taxon>
    </lineage>
</organism>
<keyword evidence="1" id="KW-0812">Transmembrane</keyword>
<accession>A0AAD7XAN6</accession>
<evidence type="ECO:0000256" key="1">
    <source>
        <dbReference type="SAM" id="Phobius"/>
    </source>
</evidence>